<dbReference type="GO" id="GO:0009307">
    <property type="term" value="P:DNA restriction-modification system"/>
    <property type="evidence" value="ECO:0007669"/>
    <property type="project" value="InterPro"/>
</dbReference>
<dbReference type="InterPro" id="IPR011335">
    <property type="entry name" value="Restrct_endonuc-II-like"/>
</dbReference>
<dbReference type="Gene3D" id="3.40.1350.10">
    <property type="match status" value="1"/>
</dbReference>
<name>A0A9N9E5Y4_9GLOM</name>
<dbReference type="EMBL" id="CAJVPI010003685">
    <property type="protein sequence ID" value="CAG8661080.1"/>
    <property type="molecule type" value="Genomic_DNA"/>
</dbReference>
<dbReference type="Pfam" id="PF04471">
    <property type="entry name" value="Mrr_cat"/>
    <property type="match status" value="1"/>
</dbReference>
<protein>
    <submittedName>
        <fullName evidence="2">6601_t:CDS:1</fullName>
    </submittedName>
</protein>
<comment type="caution">
    <text evidence="2">The sequence shown here is derived from an EMBL/GenBank/DDBJ whole genome shotgun (WGS) entry which is preliminary data.</text>
</comment>
<dbReference type="GO" id="GO:0006302">
    <property type="term" value="P:double-strand break repair"/>
    <property type="evidence" value="ECO:0007669"/>
    <property type="project" value="UniProtKB-ARBA"/>
</dbReference>
<keyword evidence="3" id="KW-1185">Reference proteome</keyword>
<reference evidence="2" key="1">
    <citation type="submission" date="2021-06" db="EMBL/GenBank/DDBJ databases">
        <authorList>
            <person name="Kallberg Y."/>
            <person name="Tangrot J."/>
            <person name="Rosling A."/>
        </authorList>
    </citation>
    <scope>NUCLEOTIDE SEQUENCE</scope>
    <source>
        <strain evidence="2">BR232B</strain>
    </source>
</reference>
<feature type="domain" description="Restriction endonuclease type IV Mrr" evidence="1">
    <location>
        <begin position="85"/>
        <end position="162"/>
    </location>
</feature>
<dbReference type="AlphaFoldDB" id="A0A9N9E5Y4"/>
<evidence type="ECO:0000259" key="1">
    <source>
        <dbReference type="Pfam" id="PF04471"/>
    </source>
</evidence>
<dbReference type="InterPro" id="IPR007560">
    <property type="entry name" value="Restrct_endonuc_IV_Mrr"/>
</dbReference>
<gene>
    <name evidence="2" type="ORF">PBRASI_LOCUS10787</name>
</gene>
<dbReference type="InterPro" id="IPR011856">
    <property type="entry name" value="tRNA_endonuc-like_dom_sf"/>
</dbReference>
<evidence type="ECO:0000313" key="3">
    <source>
        <dbReference type="Proteomes" id="UP000789739"/>
    </source>
</evidence>
<dbReference type="GO" id="GO:0003677">
    <property type="term" value="F:DNA binding"/>
    <property type="evidence" value="ECO:0007669"/>
    <property type="project" value="InterPro"/>
</dbReference>
<proteinExistence type="predicted"/>
<sequence>MQICQITVKGMYPRSYLFLLNNDGPSDQLIIFKKHIQLVTLATATLAMEWRPLLSFLSKTDRSVRQSRGRPKKLVMSNSKEIGLRYERLVRRRLQKGGFWAHRLSSDPRDGGDGGVDIIAVYKKVLFVIQCKNHGRGVEPGAIRELEGVLAGYPMGTVGVLVAPKFGAG</sequence>
<dbReference type="SUPFAM" id="SSF52980">
    <property type="entry name" value="Restriction endonuclease-like"/>
    <property type="match status" value="1"/>
</dbReference>
<dbReference type="GO" id="GO:0004519">
    <property type="term" value="F:endonuclease activity"/>
    <property type="evidence" value="ECO:0007669"/>
    <property type="project" value="InterPro"/>
</dbReference>
<evidence type="ECO:0000313" key="2">
    <source>
        <dbReference type="EMBL" id="CAG8661080.1"/>
    </source>
</evidence>
<dbReference type="Proteomes" id="UP000789739">
    <property type="component" value="Unassembled WGS sequence"/>
</dbReference>
<organism evidence="2 3">
    <name type="scientific">Paraglomus brasilianum</name>
    <dbReference type="NCBI Taxonomy" id="144538"/>
    <lineage>
        <taxon>Eukaryota</taxon>
        <taxon>Fungi</taxon>
        <taxon>Fungi incertae sedis</taxon>
        <taxon>Mucoromycota</taxon>
        <taxon>Glomeromycotina</taxon>
        <taxon>Glomeromycetes</taxon>
        <taxon>Paraglomerales</taxon>
        <taxon>Paraglomeraceae</taxon>
        <taxon>Paraglomus</taxon>
    </lineage>
</organism>
<accession>A0A9N9E5Y4</accession>